<sequence length="85" mass="9213">MPLTPMALPSEPLTVLGTGMNRRLGAARDSPGSALASRGRAAGGGWNASPVALMVFVLHQYFLLYSERLFLVRACFCSLALRERF</sequence>
<geneLocation type="plasmid" evidence="2">
    <name>psmr5</name>
</geneLocation>
<keyword evidence="1" id="KW-0614">Plasmid</keyword>
<dbReference type="AlphaFoldDB" id="A0A1W6KFX9"/>
<accession>A0A1W6KFX9</accession>
<name>A0A1W6KFX9_9GAMM</name>
<organism evidence="1 2">
    <name type="scientific">Marinobacter salarius</name>
    <dbReference type="NCBI Taxonomy" id="1420917"/>
    <lineage>
        <taxon>Bacteria</taxon>
        <taxon>Pseudomonadati</taxon>
        <taxon>Pseudomonadota</taxon>
        <taxon>Gammaproteobacteria</taxon>
        <taxon>Pseudomonadales</taxon>
        <taxon>Marinobacteraceae</taxon>
        <taxon>Marinobacter</taxon>
    </lineage>
</organism>
<gene>
    <name evidence="1" type="ORF">MARSALSMR5_04212</name>
</gene>
<dbReference type="Proteomes" id="UP000193100">
    <property type="component" value="Plasmid pSMR5"/>
</dbReference>
<proteinExistence type="predicted"/>
<evidence type="ECO:0000313" key="2">
    <source>
        <dbReference type="Proteomes" id="UP000193100"/>
    </source>
</evidence>
<evidence type="ECO:0000313" key="1">
    <source>
        <dbReference type="EMBL" id="ARM86232.1"/>
    </source>
</evidence>
<reference evidence="1 2" key="1">
    <citation type="submission" date="2017-04" db="EMBL/GenBank/DDBJ databases">
        <title>Genome Sequence of Marinobacter salarius strain SMR5 Isolated from a culture of the Diatom Skeletonema marinoi.</title>
        <authorList>
            <person name="Topel M."/>
            <person name="Pinder M.I.M."/>
            <person name="Johansson O.N."/>
            <person name="Kourtchenko O."/>
            <person name="Godhe A."/>
            <person name="Clarke A.K."/>
        </authorList>
    </citation>
    <scope>NUCLEOTIDE SEQUENCE [LARGE SCALE GENOMIC DNA]</scope>
    <source>
        <strain evidence="1 2">SMR5</strain>
        <plasmid evidence="2">Plasmid psmr5</plasmid>
    </source>
</reference>
<protein>
    <submittedName>
        <fullName evidence="1">Uncharacterized protein</fullName>
    </submittedName>
</protein>
<dbReference type="EMBL" id="CP020932">
    <property type="protein sequence ID" value="ARM86232.1"/>
    <property type="molecule type" value="Genomic_DNA"/>
</dbReference>